<dbReference type="PANTHER" id="PTHR13309">
    <property type="entry name" value="NUCLEAR FRAGILE X MENTAL RETARDATION PROTEIN INTERACTING PROTEIN 1"/>
    <property type="match status" value="1"/>
</dbReference>
<accession>A0A6V7VWG5</accession>
<feature type="compositionally biased region" description="Basic and acidic residues" evidence="2">
    <location>
        <begin position="782"/>
        <end position="795"/>
    </location>
</feature>
<evidence type="ECO:0000256" key="1">
    <source>
        <dbReference type="PROSITE-ProRule" id="PRU00042"/>
    </source>
</evidence>
<sequence>MADFCSSALKRERDEITRLQLQIASQFSNNAATTQTTNITTSPPLLKQQQQIISQNQSNNSFQLSTQLPSSQIIPLSFFPTQTSSLQQQQHPQIPSQFIPSPITPSPTIPPNFLPSPSFDFEEQKKRLLQLQHQQQQFIFEQNNKNNSNNNIITTTIDQQQQQLQQLQHSSSSFFPLPSLQNNSFLLPQQNSGHSSSSFIINSSSQQLSPQQLQTPTIFQLNSFPQFTSGIHSITKNIENSSDFSSFYSLISENTLIPLNQKEKQKNNFFIYPTETLKNNKEKNKNKKSFSEEIIFIENNDVEKLNNKNNKNKESKRKLKEALIEKVNKGKEENNKKEKKLIEQQNQQNSLLQQPQQLPQPQQQQQQPTSFSSQNTNSLSTTKQISELNKEIENPSKRSIPIFQITPQQLHLAMQQYFRSQQQQPEEEEKEEIKNNKEIKNSEKSEVIEKEEEEEEEIIVVDGEEEINKKNVEIVDFEEEENLDEDNAYVDVVGDGEARSSLPKMQRKAHIEFYRKLKSFRNRGPQLDCQLCDASIPNNDASIRSHIHGHCKTSMFVCKLCQKGFQDQHLVFEHIDREHPAQKGTKYIEDRRDMGLLVEILTQCFPKVFCRARDILFDAIGRLTSLTESKQQTKINCHLCGQIIPTLKNCIYGHLSIHPSYKCKKCRFTSNDERSQLEHQKREHPDFPSGERCFCISLAFDVLLETLKSCFPIEQNEICGEKNLEEVNTNSSLFLHPGNVLESKKMIKNKKEKEEEGGEECLIIEEKEEEDNKKKGKKRNLIKKDDNNNKNENIGKKRKQRKRSILSEEEVTCDKKK</sequence>
<dbReference type="PANTHER" id="PTHR13309:SF0">
    <property type="entry name" value="FMR1-INTERACTING PROTEIN NUFIP1"/>
    <property type="match status" value="1"/>
</dbReference>
<reference evidence="4 5" key="1">
    <citation type="submission" date="2020-08" db="EMBL/GenBank/DDBJ databases">
        <authorList>
            <person name="Koutsovoulos G."/>
            <person name="Danchin GJ E."/>
        </authorList>
    </citation>
    <scope>NUCLEOTIDE SEQUENCE [LARGE SCALE GENOMIC DNA]</scope>
</reference>
<dbReference type="SMART" id="SM00355">
    <property type="entry name" value="ZnF_C2H2"/>
    <property type="match status" value="3"/>
</dbReference>
<keyword evidence="1" id="KW-0479">Metal-binding</keyword>
<comment type="caution">
    <text evidence="4">The sequence shown here is derived from an EMBL/GenBank/DDBJ whole genome shotgun (WGS) entry which is preliminary data.</text>
</comment>
<dbReference type="Gene3D" id="3.30.160.60">
    <property type="entry name" value="Classic Zinc Finger"/>
    <property type="match status" value="1"/>
</dbReference>
<dbReference type="GO" id="GO:0000492">
    <property type="term" value="P:box C/D snoRNP assembly"/>
    <property type="evidence" value="ECO:0007669"/>
    <property type="project" value="TreeGrafter"/>
</dbReference>
<feature type="compositionally biased region" description="Low complexity" evidence="2">
    <location>
        <begin position="343"/>
        <end position="377"/>
    </location>
</feature>
<feature type="compositionally biased region" description="Basic and acidic residues" evidence="2">
    <location>
        <begin position="325"/>
        <end position="342"/>
    </location>
</feature>
<organism evidence="4 5">
    <name type="scientific">Meloidogyne enterolobii</name>
    <name type="common">Root-knot nematode worm</name>
    <name type="synonym">Meloidogyne mayaguensis</name>
    <dbReference type="NCBI Taxonomy" id="390850"/>
    <lineage>
        <taxon>Eukaryota</taxon>
        <taxon>Metazoa</taxon>
        <taxon>Ecdysozoa</taxon>
        <taxon>Nematoda</taxon>
        <taxon>Chromadorea</taxon>
        <taxon>Rhabditida</taxon>
        <taxon>Tylenchina</taxon>
        <taxon>Tylenchomorpha</taxon>
        <taxon>Tylenchoidea</taxon>
        <taxon>Meloidogynidae</taxon>
        <taxon>Meloidogyninae</taxon>
        <taxon>Meloidogyne</taxon>
    </lineage>
</organism>
<keyword evidence="1" id="KW-0862">Zinc</keyword>
<dbReference type="EMBL" id="CAJEWN010000336">
    <property type="protein sequence ID" value="CAD2179122.1"/>
    <property type="molecule type" value="Genomic_DNA"/>
</dbReference>
<dbReference type="GO" id="GO:0008270">
    <property type="term" value="F:zinc ion binding"/>
    <property type="evidence" value="ECO:0007669"/>
    <property type="project" value="UniProtKB-KW"/>
</dbReference>
<evidence type="ECO:0000259" key="3">
    <source>
        <dbReference type="PROSITE" id="PS50157"/>
    </source>
</evidence>
<dbReference type="GO" id="GO:0003723">
    <property type="term" value="F:RNA binding"/>
    <property type="evidence" value="ECO:0007669"/>
    <property type="project" value="InterPro"/>
</dbReference>
<dbReference type="PROSITE" id="PS00028">
    <property type="entry name" value="ZINC_FINGER_C2H2_1"/>
    <property type="match status" value="1"/>
</dbReference>
<feature type="region of interest" description="Disordered" evidence="2">
    <location>
        <begin position="325"/>
        <end position="380"/>
    </location>
</feature>
<feature type="domain" description="C2H2-type" evidence="3">
    <location>
        <begin position="556"/>
        <end position="584"/>
    </location>
</feature>
<proteinExistence type="predicted"/>
<protein>
    <recommendedName>
        <fullName evidence="3">C2H2-type domain-containing protein</fullName>
    </recommendedName>
</protein>
<name>A0A6V7VWG5_MELEN</name>
<evidence type="ECO:0000313" key="4">
    <source>
        <dbReference type="EMBL" id="CAD2179122.1"/>
    </source>
</evidence>
<keyword evidence="1" id="KW-0863">Zinc-finger</keyword>
<gene>
    <name evidence="4" type="ORF">MENT_LOCUS31111</name>
</gene>
<dbReference type="InterPro" id="IPR039136">
    <property type="entry name" value="NUFIP1-like"/>
</dbReference>
<feature type="region of interest" description="Disordered" evidence="2">
    <location>
        <begin position="769"/>
        <end position="817"/>
    </location>
</feature>
<dbReference type="Proteomes" id="UP000580250">
    <property type="component" value="Unassembled WGS sequence"/>
</dbReference>
<evidence type="ECO:0000313" key="5">
    <source>
        <dbReference type="Proteomes" id="UP000580250"/>
    </source>
</evidence>
<evidence type="ECO:0000256" key="2">
    <source>
        <dbReference type="SAM" id="MobiDB-lite"/>
    </source>
</evidence>
<dbReference type="OrthoDB" id="5803872at2759"/>
<dbReference type="AlphaFoldDB" id="A0A6V7VWG5"/>
<feature type="region of interest" description="Disordered" evidence="2">
    <location>
        <begin position="418"/>
        <end position="438"/>
    </location>
</feature>
<dbReference type="PROSITE" id="PS50157">
    <property type="entry name" value="ZINC_FINGER_C2H2_2"/>
    <property type="match status" value="1"/>
</dbReference>
<dbReference type="GO" id="GO:0005634">
    <property type="term" value="C:nucleus"/>
    <property type="evidence" value="ECO:0007669"/>
    <property type="project" value="TreeGrafter"/>
</dbReference>
<dbReference type="InterPro" id="IPR013087">
    <property type="entry name" value="Znf_C2H2_type"/>
</dbReference>